<protein>
    <recommendedName>
        <fullName evidence="4">Lipoprotein</fullName>
    </recommendedName>
</protein>
<name>A0ABQ2CVG1_9DEIO</name>
<proteinExistence type="predicted"/>
<dbReference type="EMBL" id="BMOD01000001">
    <property type="protein sequence ID" value="GGJ21118.1"/>
    <property type="molecule type" value="Genomic_DNA"/>
</dbReference>
<keyword evidence="1" id="KW-0732">Signal</keyword>
<gene>
    <name evidence="2" type="ORF">GCM10008938_04160</name>
</gene>
<keyword evidence="3" id="KW-1185">Reference proteome</keyword>
<accession>A0ABQ2CVG1</accession>
<comment type="caution">
    <text evidence="2">The sequence shown here is derived from an EMBL/GenBank/DDBJ whole genome shotgun (WGS) entry which is preliminary data.</text>
</comment>
<reference evidence="3" key="1">
    <citation type="journal article" date="2019" name="Int. J. Syst. Evol. Microbiol.">
        <title>The Global Catalogue of Microorganisms (GCM) 10K type strain sequencing project: providing services to taxonomists for standard genome sequencing and annotation.</title>
        <authorList>
            <consortium name="The Broad Institute Genomics Platform"/>
            <consortium name="The Broad Institute Genome Sequencing Center for Infectious Disease"/>
            <person name="Wu L."/>
            <person name="Ma J."/>
        </authorList>
    </citation>
    <scope>NUCLEOTIDE SEQUENCE [LARGE SCALE GENOMIC DNA]</scope>
    <source>
        <strain evidence="3">JCM 14370</strain>
    </source>
</reference>
<evidence type="ECO:0000256" key="1">
    <source>
        <dbReference type="SAM" id="SignalP"/>
    </source>
</evidence>
<sequence length="182" mass="19997">MKTIALASLIPLALISCSKQTQDLPANQGSQLTQKTILEEWTLEPKAPTKEFVPACPVSTKVTSSVIVQDAKQYYTAMINGTYESALSQRFTTEWSFEGSATGGFDVSAVKASIGLKVTYKVTKDLNVTAAPRTKVTLWRIPVYRKVSGYQIRQCPNKPAETSAFSAKDGQDVIYYTTDQKL</sequence>
<feature type="signal peptide" evidence="1">
    <location>
        <begin position="1"/>
        <end position="21"/>
    </location>
</feature>
<feature type="chain" id="PRO_5047167869" description="Lipoprotein" evidence="1">
    <location>
        <begin position="22"/>
        <end position="182"/>
    </location>
</feature>
<dbReference type="RefSeq" id="WP_188999072.1">
    <property type="nucleotide sequence ID" value="NZ_BMOD01000001.1"/>
</dbReference>
<evidence type="ECO:0008006" key="4">
    <source>
        <dbReference type="Google" id="ProtNLM"/>
    </source>
</evidence>
<dbReference type="PROSITE" id="PS51257">
    <property type="entry name" value="PROKAR_LIPOPROTEIN"/>
    <property type="match status" value="1"/>
</dbReference>
<organism evidence="2 3">
    <name type="scientific">Deinococcus roseus</name>
    <dbReference type="NCBI Taxonomy" id="392414"/>
    <lineage>
        <taxon>Bacteria</taxon>
        <taxon>Thermotogati</taxon>
        <taxon>Deinococcota</taxon>
        <taxon>Deinococci</taxon>
        <taxon>Deinococcales</taxon>
        <taxon>Deinococcaceae</taxon>
        <taxon>Deinococcus</taxon>
    </lineage>
</organism>
<evidence type="ECO:0000313" key="2">
    <source>
        <dbReference type="EMBL" id="GGJ21118.1"/>
    </source>
</evidence>
<dbReference type="Proteomes" id="UP000632222">
    <property type="component" value="Unassembled WGS sequence"/>
</dbReference>
<evidence type="ECO:0000313" key="3">
    <source>
        <dbReference type="Proteomes" id="UP000632222"/>
    </source>
</evidence>